<keyword evidence="2" id="KW-0238">DNA-binding</keyword>
<dbReference type="Proteomes" id="UP000180166">
    <property type="component" value="Chromosome"/>
</dbReference>
<evidence type="ECO:0000313" key="7">
    <source>
        <dbReference type="Proteomes" id="UP000180166"/>
    </source>
</evidence>
<dbReference type="RefSeq" id="WP_071344187.1">
    <property type="nucleotide sequence ID" value="NZ_CP017839.1"/>
</dbReference>
<dbReference type="CDD" id="cd00090">
    <property type="entry name" value="HTH_ARSR"/>
    <property type="match status" value="1"/>
</dbReference>
<keyword evidence="1" id="KW-0805">Transcription regulation</keyword>
<dbReference type="EMBL" id="CP017839">
    <property type="protein sequence ID" value="APA98830.1"/>
    <property type="molecule type" value="Genomic_DNA"/>
</dbReference>
<dbReference type="GO" id="GO:0003677">
    <property type="term" value="F:DNA binding"/>
    <property type="evidence" value="ECO:0007669"/>
    <property type="project" value="UniProtKB-KW"/>
</dbReference>
<evidence type="ECO:0000256" key="1">
    <source>
        <dbReference type="ARBA" id="ARBA00023015"/>
    </source>
</evidence>
<keyword evidence="3" id="KW-0804">Transcription</keyword>
<evidence type="ECO:0000256" key="3">
    <source>
        <dbReference type="ARBA" id="ARBA00023163"/>
    </source>
</evidence>
<dbReference type="InterPro" id="IPR036388">
    <property type="entry name" value="WH-like_DNA-bd_sf"/>
</dbReference>
<dbReference type="InterPro" id="IPR011991">
    <property type="entry name" value="ArsR-like_HTH"/>
</dbReference>
<proteinExistence type="predicted"/>
<dbReference type="InterPro" id="IPR036390">
    <property type="entry name" value="WH_DNA-bd_sf"/>
</dbReference>
<dbReference type="PROSITE" id="PS51118">
    <property type="entry name" value="HTH_HXLR"/>
    <property type="match status" value="1"/>
</dbReference>
<name>A0ABC8AX50_9NOCA</name>
<dbReference type="AlphaFoldDB" id="A0ABC8AX50"/>
<evidence type="ECO:0000256" key="4">
    <source>
        <dbReference type="SAM" id="MobiDB-lite"/>
    </source>
</evidence>
<evidence type="ECO:0000259" key="5">
    <source>
        <dbReference type="PROSITE" id="PS51118"/>
    </source>
</evidence>
<gene>
    <name evidence="6" type="primary">aadA</name>
    <name evidence="6" type="ORF">NS506_04784</name>
</gene>
<organism evidence="6 7">
    <name type="scientific">Nocardia seriolae</name>
    <dbReference type="NCBI Taxonomy" id="37332"/>
    <lineage>
        <taxon>Bacteria</taxon>
        <taxon>Bacillati</taxon>
        <taxon>Actinomycetota</taxon>
        <taxon>Actinomycetes</taxon>
        <taxon>Mycobacteriales</taxon>
        <taxon>Nocardiaceae</taxon>
        <taxon>Nocardia</taxon>
    </lineage>
</organism>
<dbReference type="InterPro" id="IPR002577">
    <property type="entry name" value="HTH_HxlR"/>
</dbReference>
<dbReference type="PANTHER" id="PTHR33204:SF18">
    <property type="entry name" value="TRANSCRIPTIONAL REGULATORY PROTEIN"/>
    <property type="match status" value="1"/>
</dbReference>
<feature type="domain" description="HTH hxlR-type" evidence="5">
    <location>
        <begin position="11"/>
        <end position="108"/>
    </location>
</feature>
<dbReference type="KEGG" id="nsr:NS506_04784"/>
<dbReference type="SUPFAM" id="SSF46785">
    <property type="entry name" value="Winged helix' DNA-binding domain"/>
    <property type="match status" value="1"/>
</dbReference>
<dbReference type="PANTHER" id="PTHR33204">
    <property type="entry name" value="TRANSCRIPTIONAL REGULATOR, MARR FAMILY"/>
    <property type="match status" value="1"/>
</dbReference>
<dbReference type="Gene3D" id="1.10.10.10">
    <property type="entry name" value="Winged helix-like DNA-binding domain superfamily/Winged helix DNA-binding domain"/>
    <property type="match status" value="1"/>
</dbReference>
<keyword evidence="6" id="KW-0548">Nucleotidyltransferase</keyword>
<keyword evidence="6" id="KW-0808">Transferase</keyword>
<feature type="region of interest" description="Disordered" evidence="4">
    <location>
        <begin position="157"/>
        <end position="176"/>
    </location>
</feature>
<dbReference type="GO" id="GO:0009012">
    <property type="term" value="F:aminoglycoside 3''-adenylyltransferase activity"/>
    <property type="evidence" value="ECO:0007669"/>
    <property type="project" value="UniProtKB-EC"/>
</dbReference>
<sequence>MQRKSFQGMGCPIAGALEQVGDWWTLLIMRDVLDGFTRFDELERNLGITPTTLTSRLRTLAEAGLVERVQYSANPPRYEYPATESGRDLAPVIVALYNWGAKHSAVRDSQVILVDQSSGERIDPVFVDRNSGRRLSELDAAFLPGPEADAFMQTRLDPALRRSRRQRRNSSPDIPD</sequence>
<evidence type="ECO:0000256" key="2">
    <source>
        <dbReference type="ARBA" id="ARBA00023125"/>
    </source>
</evidence>
<reference evidence="6 7" key="1">
    <citation type="submission" date="2016-10" db="EMBL/GenBank/DDBJ databases">
        <title>Genome sequence of Nocardia seriolae strain EM150506, isolated from Anguila japonica.</title>
        <authorList>
            <person name="Han H.-J."/>
        </authorList>
    </citation>
    <scope>NUCLEOTIDE SEQUENCE [LARGE SCALE GENOMIC DNA]</scope>
    <source>
        <strain evidence="6 7">EM150506</strain>
    </source>
</reference>
<dbReference type="Pfam" id="PF01638">
    <property type="entry name" value="HxlR"/>
    <property type="match status" value="1"/>
</dbReference>
<accession>A0ABC8AX50</accession>
<evidence type="ECO:0000313" key="6">
    <source>
        <dbReference type="EMBL" id="APA98830.1"/>
    </source>
</evidence>
<protein>
    <submittedName>
        <fullName evidence="6">Streptomycin 3''-adenylyltransferase</fullName>
        <ecNumber evidence="6">2.7.7.47</ecNumber>
    </submittedName>
</protein>
<dbReference type="EC" id="2.7.7.47" evidence="6"/>